<dbReference type="GO" id="GO:0020037">
    <property type="term" value="F:heme binding"/>
    <property type="evidence" value="ECO:0007669"/>
    <property type="project" value="InterPro"/>
</dbReference>
<dbReference type="InterPro" id="IPR001128">
    <property type="entry name" value="Cyt_P450"/>
</dbReference>
<gene>
    <name evidence="3" type="ORF">SOCE26_092820</name>
</gene>
<dbReference type="EMBL" id="CP012673">
    <property type="protein sequence ID" value="AUX47758.1"/>
    <property type="molecule type" value="Genomic_DNA"/>
</dbReference>
<dbReference type="PANTHER" id="PTHR24301">
    <property type="entry name" value="THROMBOXANE-A SYNTHASE"/>
    <property type="match status" value="1"/>
</dbReference>
<dbReference type="Pfam" id="PF00067">
    <property type="entry name" value="p450"/>
    <property type="match status" value="1"/>
</dbReference>
<dbReference type="GO" id="GO:0004497">
    <property type="term" value="F:monooxygenase activity"/>
    <property type="evidence" value="ECO:0007669"/>
    <property type="project" value="UniProtKB-KW"/>
</dbReference>
<dbReference type="PANTHER" id="PTHR24301:SF2">
    <property type="entry name" value="THROMBOXANE-A SYNTHASE"/>
    <property type="match status" value="1"/>
</dbReference>
<dbReference type="InterPro" id="IPR002401">
    <property type="entry name" value="Cyt_P450_E_grp-I"/>
</dbReference>
<accession>A0A2L0F841</accession>
<dbReference type="GO" id="GO:0016705">
    <property type="term" value="F:oxidoreductase activity, acting on paired donors, with incorporation or reduction of molecular oxygen"/>
    <property type="evidence" value="ECO:0007669"/>
    <property type="project" value="InterPro"/>
</dbReference>
<keyword evidence="1 2" id="KW-0479">Metal-binding</keyword>
<keyword evidence="2" id="KW-0503">Monooxygenase</keyword>
<dbReference type="PRINTS" id="PR00385">
    <property type="entry name" value="P450"/>
</dbReference>
<comment type="cofactor">
    <cofactor evidence="1">
        <name>heme</name>
        <dbReference type="ChEBI" id="CHEBI:30413"/>
    </cofactor>
</comment>
<reference evidence="3 4" key="1">
    <citation type="submission" date="2015-09" db="EMBL/GenBank/DDBJ databases">
        <title>Sorangium comparison.</title>
        <authorList>
            <person name="Zaburannyi N."/>
            <person name="Bunk B."/>
            <person name="Overmann J."/>
            <person name="Mueller R."/>
        </authorList>
    </citation>
    <scope>NUCLEOTIDE SEQUENCE [LARGE SCALE GENOMIC DNA]</scope>
    <source>
        <strain evidence="3 4">So ce26</strain>
    </source>
</reference>
<protein>
    <submittedName>
        <fullName evidence="3">Cytochrome P450</fullName>
    </submittedName>
</protein>
<evidence type="ECO:0000256" key="1">
    <source>
        <dbReference type="PIRSR" id="PIRSR602401-1"/>
    </source>
</evidence>
<dbReference type="InterPro" id="IPR036396">
    <property type="entry name" value="Cyt_P450_sf"/>
</dbReference>
<feature type="binding site" description="axial binding residue" evidence="1">
    <location>
        <position position="428"/>
    </location>
    <ligand>
        <name>heme</name>
        <dbReference type="ChEBI" id="CHEBI:30413"/>
    </ligand>
    <ligandPart>
        <name>Fe</name>
        <dbReference type="ChEBI" id="CHEBI:18248"/>
    </ligandPart>
</feature>
<sequence>MENVRAEVAPAGGARHLSTLPGPRRLPLLGNLLEIRPTQLHLTLEGWSRKYGDLFTFWLGRTPVVVISRIDLVQRLLRERPKEFRRWSPLQELIEEMGFGGVFSAEGDSWSRQRRLVMAAFTAGQLRESHGMISTITRRLRERWRASAVRGAPVDARQDLARYTVDVTSAVAFGLDMNLIERGTDPLSHQLETVFTGLNRRLMAPFPYWRHLKLPADRALDHAISEVRRRMLDIIQAARAELDRDPARAAAPRSLLEAMLVARDAEDPKVRLSDQEVLGNVLTLLLAGEDTTADTMAWMLHFMALRPDVQARMRSEVDAELGDTDLPEGPEHAQRLRYIGAVAQETLRLKSAAPILFLEACADTVLGPVRLGAGARMILLTRQVGLKEESFHDATSFVPERWLTPRPADAGKHDPRAALAFGSGPRVCPGRALSLVESAMVGAMVARDLDVSLVDPGRPVKELLGFTMKPEGLVVRFAPRRR</sequence>
<evidence type="ECO:0000313" key="4">
    <source>
        <dbReference type="Proteomes" id="UP000238348"/>
    </source>
</evidence>
<evidence type="ECO:0000313" key="3">
    <source>
        <dbReference type="EMBL" id="AUX47758.1"/>
    </source>
</evidence>
<evidence type="ECO:0000256" key="2">
    <source>
        <dbReference type="RuleBase" id="RU000461"/>
    </source>
</evidence>
<dbReference type="AlphaFoldDB" id="A0A2L0F841"/>
<comment type="similarity">
    <text evidence="2">Belongs to the cytochrome P450 family.</text>
</comment>
<dbReference type="RefSeq" id="WP_104985722.1">
    <property type="nucleotide sequence ID" value="NZ_CP012673.1"/>
</dbReference>
<dbReference type="PROSITE" id="PS00086">
    <property type="entry name" value="CYTOCHROME_P450"/>
    <property type="match status" value="1"/>
</dbReference>
<organism evidence="3 4">
    <name type="scientific">Sorangium cellulosum</name>
    <name type="common">Polyangium cellulosum</name>
    <dbReference type="NCBI Taxonomy" id="56"/>
    <lineage>
        <taxon>Bacteria</taxon>
        <taxon>Pseudomonadati</taxon>
        <taxon>Myxococcota</taxon>
        <taxon>Polyangia</taxon>
        <taxon>Polyangiales</taxon>
        <taxon>Polyangiaceae</taxon>
        <taxon>Sorangium</taxon>
    </lineage>
</organism>
<keyword evidence="1 2" id="KW-0349">Heme</keyword>
<dbReference type="OrthoDB" id="9764248at2"/>
<dbReference type="InterPro" id="IPR017972">
    <property type="entry name" value="Cyt_P450_CS"/>
</dbReference>
<proteinExistence type="inferred from homology"/>
<keyword evidence="2" id="KW-0560">Oxidoreductase</keyword>
<dbReference type="CDD" id="cd11083">
    <property type="entry name" value="CYP_unk"/>
    <property type="match status" value="1"/>
</dbReference>
<dbReference type="SUPFAM" id="SSF48264">
    <property type="entry name" value="Cytochrome P450"/>
    <property type="match status" value="1"/>
</dbReference>
<keyword evidence="1 2" id="KW-0408">Iron</keyword>
<name>A0A2L0F841_SORCE</name>
<dbReference type="Proteomes" id="UP000238348">
    <property type="component" value="Chromosome"/>
</dbReference>
<dbReference type="PRINTS" id="PR00463">
    <property type="entry name" value="EP450I"/>
</dbReference>
<dbReference type="Gene3D" id="1.10.630.10">
    <property type="entry name" value="Cytochrome P450"/>
    <property type="match status" value="1"/>
</dbReference>
<dbReference type="GO" id="GO:0005506">
    <property type="term" value="F:iron ion binding"/>
    <property type="evidence" value="ECO:0007669"/>
    <property type="project" value="InterPro"/>
</dbReference>